<dbReference type="NCBIfam" id="TIGR00220">
    <property type="entry name" value="mscL"/>
    <property type="match status" value="1"/>
</dbReference>
<comment type="similarity">
    <text evidence="9">Belongs to the MscL family.</text>
</comment>
<dbReference type="GO" id="GO:0008381">
    <property type="term" value="F:mechanosensitive monoatomic ion channel activity"/>
    <property type="evidence" value="ECO:0007669"/>
    <property type="project" value="UniProtKB-UniRule"/>
</dbReference>
<organism evidence="10 11">
    <name type="scientific">Fundicoccus ignavus</name>
    <dbReference type="NCBI Taxonomy" id="2664442"/>
    <lineage>
        <taxon>Bacteria</taxon>
        <taxon>Bacillati</taxon>
        <taxon>Bacillota</taxon>
        <taxon>Bacilli</taxon>
        <taxon>Lactobacillales</taxon>
        <taxon>Aerococcaceae</taxon>
        <taxon>Fundicoccus</taxon>
    </lineage>
</organism>
<comment type="function">
    <text evidence="9">Channel that opens in response to stretch forces in the membrane lipid bilayer. May participate in the regulation of osmotic pressure changes within the cell.</text>
</comment>
<evidence type="ECO:0000256" key="4">
    <source>
        <dbReference type="ARBA" id="ARBA00022692"/>
    </source>
</evidence>
<keyword evidence="3 9" id="KW-1003">Cell membrane</keyword>
<comment type="subunit">
    <text evidence="9">Homopentamer.</text>
</comment>
<evidence type="ECO:0000313" key="10">
    <source>
        <dbReference type="EMBL" id="MRJ47465.1"/>
    </source>
</evidence>
<dbReference type="GO" id="GO:0005886">
    <property type="term" value="C:plasma membrane"/>
    <property type="evidence" value="ECO:0007669"/>
    <property type="project" value="UniProtKB-SubCell"/>
</dbReference>
<dbReference type="PANTHER" id="PTHR30266">
    <property type="entry name" value="MECHANOSENSITIVE CHANNEL MSCL"/>
    <property type="match status" value="1"/>
</dbReference>
<dbReference type="PANTHER" id="PTHR30266:SF2">
    <property type="entry name" value="LARGE-CONDUCTANCE MECHANOSENSITIVE CHANNEL"/>
    <property type="match status" value="1"/>
</dbReference>
<keyword evidence="6 9" id="KW-0406">Ion transport</keyword>
<dbReference type="Proteomes" id="UP000440066">
    <property type="component" value="Unassembled WGS sequence"/>
</dbReference>
<proteinExistence type="inferred from homology"/>
<evidence type="ECO:0000256" key="2">
    <source>
        <dbReference type="ARBA" id="ARBA00022448"/>
    </source>
</evidence>
<dbReference type="InterPro" id="IPR001185">
    <property type="entry name" value="MS_channel"/>
</dbReference>
<comment type="caution">
    <text evidence="10">The sequence shown here is derived from an EMBL/GenBank/DDBJ whole genome shotgun (WGS) entry which is preliminary data.</text>
</comment>
<keyword evidence="7 9" id="KW-0472">Membrane</keyword>
<protein>
    <recommendedName>
        <fullName evidence="9">Large-conductance mechanosensitive channel</fullName>
    </recommendedName>
</protein>
<dbReference type="HAMAP" id="MF_00115">
    <property type="entry name" value="MscL"/>
    <property type="match status" value="1"/>
</dbReference>
<dbReference type="InterPro" id="IPR036019">
    <property type="entry name" value="MscL_channel"/>
</dbReference>
<gene>
    <name evidence="9 10" type="primary">mscL</name>
    <name evidence="10" type="ORF">GF867_07795</name>
</gene>
<dbReference type="AlphaFoldDB" id="A0A844CIF7"/>
<sequence>MWKEFKSFIANDSIVTLATGFIMGSAFTAIVTSLVDDIFMPLIVAVTGQADVSGLSLSIGNTTLGVGSFLQAIINFVLIASMLFVVLKGLEKAQNKKIITPDEAPAEPSTEEVLLGEILAELKKK</sequence>
<keyword evidence="8 9" id="KW-0407">Ion channel</keyword>
<evidence type="ECO:0000256" key="1">
    <source>
        <dbReference type="ARBA" id="ARBA00004141"/>
    </source>
</evidence>
<dbReference type="InterPro" id="IPR037673">
    <property type="entry name" value="MSC/AndL"/>
</dbReference>
<keyword evidence="2 9" id="KW-0813">Transport</keyword>
<evidence type="ECO:0000256" key="3">
    <source>
        <dbReference type="ARBA" id="ARBA00022475"/>
    </source>
</evidence>
<name>A0A844CIF7_9LACT</name>
<dbReference type="Gene3D" id="1.10.1200.120">
    <property type="entry name" value="Large-conductance mechanosensitive channel, MscL, domain 1"/>
    <property type="match status" value="1"/>
</dbReference>
<evidence type="ECO:0000256" key="8">
    <source>
        <dbReference type="ARBA" id="ARBA00023303"/>
    </source>
</evidence>
<evidence type="ECO:0000256" key="9">
    <source>
        <dbReference type="HAMAP-Rule" id="MF_00115"/>
    </source>
</evidence>
<feature type="transmembrane region" description="Helical" evidence="9">
    <location>
        <begin position="64"/>
        <end position="87"/>
    </location>
</feature>
<dbReference type="RefSeq" id="WP_153832540.1">
    <property type="nucleotide sequence ID" value="NZ_WJQT01000009.1"/>
</dbReference>
<evidence type="ECO:0000256" key="5">
    <source>
        <dbReference type="ARBA" id="ARBA00022989"/>
    </source>
</evidence>
<reference evidence="10 11" key="1">
    <citation type="submission" date="2019-11" db="EMBL/GenBank/DDBJ databases">
        <title>Characterisation of Fundicoccus ignavus gen. nov. sp. nov., a novel genus of the family Aerococcaceae from bulk tank milk.</title>
        <authorList>
            <person name="Siebert A."/>
            <person name="Huptas C."/>
            <person name="Wenning M."/>
            <person name="Scherer S."/>
            <person name="Doll E.V."/>
        </authorList>
    </citation>
    <scope>NUCLEOTIDE SEQUENCE [LARGE SCALE GENOMIC DNA]</scope>
    <source>
        <strain evidence="10 11">DSM 109652</strain>
    </source>
</reference>
<evidence type="ECO:0000256" key="6">
    <source>
        <dbReference type="ARBA" id="ARBA00023065"/>
    </source>
</evidence>
<dbReference type="EMBL" id="WJQT01000009">
    <property type="protein sequence ID" value="MRJ47465.1"/>
    <property type="molecule type" value="Genomic_DNA"/>
</dbReference>
<dbReference type="Pfam" id="PF01741">
    <property type="entry name" value="MscL"/>
    <property type="match status" value="1"/>
</dbReference>
<keyword evidence="5 9" id="KW-1133">Transmembrane helix</keyword>
<comment type="subcellular location">
    <subcellularLocation>
        <location evidence="9">Cell membrane</location>
        <topology evidence="9">Multi-pass membrane protein</topology>
    </subcellularLocation>
    <subcellularLocation>
        <location evidence="1">Membrane</location>
        <topology evidence="1">Multi-pass membrane protein</topology>
    </subcellularLocation>
</comment>
<accession>A0A844CIF7</accession>
<dbReference type="SUPFAM" id="SSF81330">
    <property type="entry name" value="Gated mechanosensitive channel"/>
    <property type="match status" value="1"/>
</dbReference>
<keyword evidence="4 9" id="KW-0812">Transmembrane</keyword>
<evidence type="ECO:0000256" key="7">
    <source>
        <dbReference type="ARBA" id="ARBA00023136"/>
    </source>
</evidence>
<feature type="transmembrane region" description="Helical" evidence="9">
    <location>
        <begin position="21"/>
        <end position="44"/>
    </location>
</feature>
<evidence type="ECO:0000313" key="11">
    <source>
        <dbReference type="Proteomes" id="UP000440066"/>
    </source>
</evidence>